<name>A0A7X0MKL4_9SPHI</name>
<evidence type="ECO:0000313" key="1">
    <source>
        <dbReference type="EMBL" id="MBB6502324.1"/>
    </source>
</evidence>
<protein>
    <submittedName>
        <fullName evidence="1">Uncharacterized protein</fullName>
    </submittedName>
</protein>
<dbReference type="AlphaFoldDB" id="A0A7X0MKL4"/>
<dbReference type="EMBL" id="JACHCC010000013">
    <property type="protein sequence ID" value="MBB6502324.1"/>
    <property type="molecule type" value="Genomic_DNA"/>
</dbReference>
<dbReference type="Proteomes" id="UP000521017">
    <property type="component" value="Unassembled WGS sequence"/>
</dbReference>
<gene>
    <name evidence="1" type="ORF">HDF25_004503</name>
</gene>
<proteinExistence type="predicted"/>
<reference evidence="1 2" key="1">
    <citation type="submission" date="2020-08" db="EMBL/GenBank/DDBJ databases">
        <title>Genomic Encyclopedia of Type Strains, Phase IV (KMG-V): Genome sequencing to study the core and pangenomes of soil and plant-associated prokaryotes.</title>
        <authorList>
            <person name="Whitman W."/>
        </authorList>
    </citation>
    <scope>NUCLEOTIDE SEQUENCE [LARGE SCALE GENOMIC DNA]</scope>
    <source>
        <strain evidence="1 2">M2T3</strain>
    </source>
</reference>
<evidence type="ECO:0000313" key="2">
    <source>
        <dbReference type="Proteomes" id="UP000521017"/>
    </source>
</evidence>
<sequence length="51" mass="5799">MATPPKRWADAIQKQAYLFFSPEYPQSNQRLSLGEKTGGEGLNAKRIYIIN</sequence>
<comment type="caution">
    <text evidence="1">The sequence shown here is derived from an EMBL/GenBank/DDBJ whole genome shotgun (WGS) entry which is preliminary data.</text>
</comment>
<organism evidence="1 2">
    <name type="scientific">Pedobacter cryoconitis</name>
    <dbReference type="NCBI Taxonomy" id="188932"/>
    <lineage>
        <taxon>Bacteria</taxon>
        <taxon>Pseudomonadati</taxon>
        <taxon>Bacteroidota</taxon>
        <taxon>Sphingobacteriia</taxon>
        <taxon>Sphingobacteriales</taxon>
        <taxon>Sphingobacteriaceae</taxon>
        <taxon>Pedobacter</taxon>
    </lineage>
</organism>
<accession>A0A7X0MKL4</accession>